<keyword evidence="11" id="KW-0498">Mitosis</keyword>
<evidence type="ECO:0000256" key="13">
    <source>
        <dbReference type="ARBA" id="ARBA00022838"/>
    </source>
</evidence>
<dbReference type="GO" id="GO:0000930">
    <property type="term" value="C:gamma-tubulin complex"/>
    <property type="evidence" value="ECO:0007669"/>
    <property type="project" value="UniProtKB-ARBA"/>
</dbReference>
<feature type="coiled-coil region" evidence="18">
    <location>
        <begin position="995"/>
        <end position="1022"/>
    </location>
</feature>
<evidence type="ECO:0000256" key="4">
    <source>
        <dbReference type="ARBA" id="ARBA00010337"/>
    </source>
</evidence>
<keyword evidence="18" id="KW-0175">Coiled coil</keyword>
<evidence type="ECO:0000256" key="6">
    <source>
        <dbReference type="ARBA" id="ARBA00014520"/>
    </source>
</evidence>
<dbReference type="GO" id="GO:0044732">
    <property type="term" value="C:mitotic spindle pole body"/>
    <property type="evidence" value="ECO:0007669"/>
    <property type="project" value="TreeGrafter"/>
</dbReference>
<evidence type="ECO:0000256" key="18">
    <source>
        <dbReference type="SAM" id="Coils"/>
    </source>
</evidence>
<evidence type="ECO:0000256" key="17">
    <source>
        <dbReference type="ARBA" id="ARBA00023328"/>
    </source>
</evidence>
<evidence type="ECO:0000256" key="2">
    <source>
        <dbReference type="ARBA" id="ARBA00004186"/>
    </source>
</evidence>
<feature type="domain" description="Gamma tubulin complex component protein N-terminal" evidence="21">
    <location>
        <begin position="171"/>
        <end position="422"/>
    </location>
</feature>
<dbReference type="InterPro" id="IPR041470">
    <property type="entry name" value="GCP_N"/>
</dbReference>
<dbReference type="GO" id="GO:0007020">
    <property type="term" value="P:microtubule nucleation"/>
    <property type="evidence" value="ECO:0007669"/>
    <property type="project" value="UniProtKB-ARBA"/>
</dbReference>
<dbReference type="Pfam" id="PF08655">
    <property type="entry name" value="DASH_Ask1"/>
    <property type="match status" value="1"/>
</dbReference>
<dbReference type="GO" id="GO:0051301">
    <property type="term" value="P:cell division"/>
    <property type="evidence" value="ECO:0007669"/>
    <property type="project" value="UniProtKB-KW"/>
</dbReference>
<gene>
    <name evidence="22" type="ORF">MHUMG1_04849</name>
</gene>
<dbReference type="Pfam" id="PF17681">
    <property type="entry name" value="GCP_N_terminal"/>
    <property type="match status" value="1"/>
</dbReference>
<dbReference type="PANTHER" id="PTHR28200">
    <property type="entry name" value="DASH COMPLEX SUBUNIT ASK1"/>
    <property type="match status" value="1"/>
</dbReference>
<evidence type="ECO:0000256" key="9">
    <source>
        <dbReference type="ARBA" id="ARBA00022618"/>
    </source>
</evidence>
<feature type="domain" description="Gamma tubulin complex component C-terminal" evidence="20">
    <location>
        <begin position="588"/>
        <end position="947"/>
    </location>
</feature>
<sequence length="1414" mass="157471">MKDEASEADVFAIPDFWKTSRWLDQLASETSTSLFGHGLDALYNVKSTSLPLEPIAVDTDGFFKLPEVGESHADDPDELQDSDMTASTIQEHQEFEDKSDIWTGVSEPQPRPAAFRTWETFRTGTLQPYAPMLLSEAGQGAYDALLSWPTDSLNLQNTSTPAVETRAYFTSVLALCLGRESVFFARTTEDWTFKCTLLELRVSGYSRQVLQGVQRQAAMCGSTFLRLGAFCQSSYAPSSSRCAIALASAMSQILQAVEHRVSVDGRFPESLLQLQTTIREASTILRPLDDLAARIPRDLPDEEILSLVFQEASTFEFSERYIKDMLCEILQRISSPWVESVEEWLGTRREVGMPFARSNIGETKGFVTVDVEVFIDDFGREVEDIDFRLDIGRVPQFLPSDIAESIFETGRNLRFIRTFHPDHILARSDVIMSNRPPAARWLFDWASILDLEDRIAQYQDGILDAIQESRSGTAYAAVHSKLGVDEPDSDLELNFFGVDESTMEQRLIESMDHLSQPLIESSSNDSLSRIVQEKFSSEIGDDSIASDDTPHWSLLPILSFGGIAAAQARFVNRESLRLLFEANNVQLHLKLQRDFHLLGNGLFCSRLSHALFDPDLETTERQAGIAMQGGVMGLRLGGRDTWPPGSSELRLALMGVLGEAYGSQGVMKASASINRDSGASPLPGDLSFAVRDLSEEEINKCMNPDALEALDFLRLSYTTPPELTWIITPVHLMHYDRIFKLLLRILRMLYVVNRLYQDTNSRLNTWVEEDTSYRFVRESQHFVSSIASYFLDSGVAIAWQSFENKLNSIRVHLDKPDAAPDKCAYSPNQLRDMHSQVLERIMYALFLRKRQLPVLKLLEEIFGIVLQYAKQSRLQALGEEGESAELANSAHMYAEFRKKVQVFITVCRGLSEKARASSKNTADGASLEDSGFGDDSLIAQLLVKLDMGPDQTSMIAHSKLPRQKSPQNPSTRGDAPPTGSSLTDALTWGCSKMARSSAAARNLSLMEELEKLEQSITLTLQEIDHNFSKAHRIVTTSIIPVVEQYGEHSRAVWEASKFWKQFFEASANVSLSGYEELANDDESTVMEDSTAMRDDASADHTQTHDEDMTATPGGARDSTMHGDESLLDDAELSGSTPRPPVTEMIKAGVSGHSSPFDRMQREIRGDNDGTTVLQDNEDSTVLFAQRTAQLPDISMTPKGPREDQATRQQASARQAKDPLLHRVLDKNYRVQATPHRPGIKVSPLKKEKEKAAWQYDDSIMSSPEIAAPTLRSEVFMSPYKLMARQRAAAQAPRTPGVSVQTPATAKKSRDVFALAEEDKGAGGAAAAQAERGRQKYEIDWDSDEDGDDDLYAGMSPPKTIQFVLPPSKLLQTPAREASRRIVDDILMDAGADMESSEYSPTMVKMNEDILDDSF</sequence>
<dbReference type="FunFam" id="1.20.120.1900:FF:000013">
    <property type="entry name" value="Spindle pole body component"/>
    <property type="match status" value="1"/>
</dbReference>
<keyword evidence="14" id="KW-0206">Cytoskeleton</keyword>
<keyword evidence="17" id="KW-0137">Centromere</keyword>
<evidence type="ECO:0000256" key="1">
    <source>
        <dbReference type="ARBA" id="ARBA00004123"/>
    </source>
</evidence>
<evidence type="ECO:0000256" key="10">
    <source>
        <dbReference type="ARBA" id="ARBA00022701"/>
    </source>
</evidence>
<protein>
    <recommendedName>
        <fullName evidence="6">DASH complex subunit ASK1</fullName>
    </recommendedName>
</protein>
<dbReference type="GO" id="GO:0005874">
    <property type="term" value="C:microtubule"/>
    <property type="evidence" value="ECO:0007669"/>
    <property type="project" value="UniProtKB-KW"/>
</dbReference>
<feature type="region of interest" description="Disordered" evidence="19">
    <location>
        <begin position="958"/>
        <end position="982"/>
    </location>
</feature>
<organism evidence="22 23">
    <name type="scientific">Metarhizium humberi</name>
    <dbReference type="NCBI Taxonomy" id="2596975"/>
    <lineage>
        <taxon>Eukaryota</taxon>
        <taxon>Fungi</taxon>
        <taxon>Dikarya</taxon>
        <taxon>Ascomycota</taxon>
        <taxon>Pezizomycotina</taxon>
        <taxon>Sordariomycetes</taxon>
        <taxon>Hypocreomycetidae</taxon>
        <taxon>Hypocreales</taxon>
        <taxon>Clavicipitaceae</taxon>
        <taxon>Metarhizium</taxon>
    </lineage>
</organism>
<dbReference type="InterPro" id="IPR040457">
    <property type="entry name" value="GCP_C"/>
</dbReference>
<evidence type="ECO:0000256" key="14">
    <source>
        <dbReference type="ARBA" id="ARBA00023212"/>
    </source>
</evidence>
<comment type="similarity">
    <text evidence="4">Belongs to the TUBGCP family.</text>
</comment>
<comment type="similarity">
    <text evidence="5">Belongs to the DASH complex ASK1 family.</text>
</comment>
<evidence type="ECO:0000313" key="22">
    <source>
        <dbReference type="EMBL" id="KAH0597471.1"/>
    </source>
</evidence>
<dbReference type="InterPro" id="IPR013964">
    <property type="entry name" value="DASH_Ask1"/>
</dbReference>
<evidence type="ECO:0000313" key="23">
    <source>
        <dbReference type="Proteomes" id="UP000764110"/>
    </source>
</evidence>
<feature type="region of interest" description="Disordered" evidence="19">
    <location>
        <begin position="1081"/>
        <end position="1122"/>
    </location>
</feature>
<keyword evidence="15" id="KW-0539">Nucleus</keyword>
<evidence type="ECO:0000256" key="3">
    <source>
        <dbReference type="ARBA" id="ARBA00004629"/>
    </source>
</evidence>
<keyword evidence="9" id="KW-0132">Cell division</keyword>
<keyword evidence="13" id="KW-0995">Kinetochore</keyword>
<keyword evidence="8" id="KW-0963">Cytoplasm</keyword>
<dbReference type="Gene3D" id="1.20.120.1900">
    <property type="entry name" value="Gamma-tubulin complex, C-terminal domain"/>
    <property type="match status" value="1"/>
</dbReference>
<dbReference type="EMBL" id="JACEFI010000007">
    <property type="protein sequence ID" value="KAH0597471.1"/>
    <property type="molecule type" value="Genomic_DNA"/>
</dbReference>
<name>A0A9P8MC45_9HYPO</name>
<dbReference type="GO" id="GO:0008608">
    <property type="term" value="P:attachment of spindle microtubules to kinetochore"/>
    <property type="evidence" value="ECO:0007669"/>
    <property type="project" value="InterPro"/>
</dbReference>
<evidence type="ECO:0000256" key="8">
    <source>
        <dbReference type="ARBA" id="ARBA00022490"/>
    </source>
</evidence>
<evidence type="ECO:0000256" key="19">
    <source>
        <dbReference type="SAM" id="MobiDB-lite"/>
    </source>
</evidence>
<keyword evidence="10" id="KW-0493">Microtubule</keyword>
<keyword evidence="12" id="KW-0159">Chromosome partition</keyword>
<evidence type="ECO:0000256" key="12">
    <source>
        <dbReference type="ARBA" id="ARBA00022829"/>
    </source>
</evidence>
<evidence type="ECO:0000256" key="15">
    <source>
        <dbReference type="ARBA" id="ARBA00023242"/>
    </source>
</evidence>
<comment type="subcellular location">
    <subcellularLocation>
        <location evidence="3">Chromosome</location>
        <location evidence="3">Centromere</location>
        <location evidence="3">Kinetochore</location>
    </subcellularLocation>
    <subcellularLocation>
        <location evidence="2">Cytoplasm</location>
        <location evidence="2">Cytoskeleton</location>
        <location evidence="2">Spindle</location>
    </subcellularLocation>
    <subcellularLocation>
        <location evidence="1">Nucleus</location>
    </subcellularLocation>
</comment>
<keyword evidence="7" id="KW-0158">Chromosome</keyword>
<keyword evidence="23" id="KW-1185">Reference proteome</keyword>
<comment type="caution">
    <text evidence="22">The sequence shown here is derived from an EMBL/GenBank/DDBJ whole genome shotgun (WGS) entry which is preliminary data.</text>
</comment>
<reference evidence="22 23" key="1">
    <citation type="submission" date="2020-07" db="EMBL/GenBank/DDBJ databases">
        <title>Metarhizium humberi genome.</title>
        <authorList>
            <person name="Lysoe E."/>
        </authorList>
    </citation>
    <scope>NUCLEOTIDE SEQUENCE [LARGE SCALE GENOMIC DNA]</scope>
    <source>
        <strain evidence="22 23">ESALQ1638</strain>
    </source>
</reference>
<dbReference type="PANTHER" id="PTHR28200:SF1">
    <property type="entry name" value="DASH COMPLEX SUBUNIT ASK1"/>
    <property type="match status" value="1"/>
</dbReference>
<evidence type="ECO:0000259" key="21">
    <source>
        <dbReference type="Pfam" id="PF17681"/>
    </source>
</evidence>
<dbReference type="Proteomes" id="UP000764110">
    <property type="component" value="Unassembled WGS sequence"/>
</dbReference>
<dbReference type="InterPro" id="IPR042241">
    <property type="entry name" value="GCP_C_sf"/>
</dbReference>
<evidence type="ECO:0000256" key="16">
    <source>
        <dbReference type="ARBA" id="ARBA00023306"/>
    </source>
</evidence>
<feature type="compositionally biased region" description="Basic and acidic residues" evidence="19">
    <location>
        <begin position="1090"/>
        <end position="1107"/>
    </location>
</feature>
<dbReference type="GO" id="GO:0072686">
    <property type="term" value="C:mitotic spindle"/>
    <property type="evidence" value="ECO:0007669"/>
    <property type="project" value="InterPro"/>
</dbReference>
<dbReference type="GO" id="GO:0043015">
    <property type="term" value="F:gamma-tubulin binding"/>
    <property type="evidence" value="ECO:0007669"/>
    <property type="project" value="InterPro"/>
</dbReference>
<keyword evidence="16" id="KW-0131">Cell cycle</keyword>
<feature type="region of interest" description="Disordered" evidence="19">
    <location>
        <begin position="1192"/>
        <end position="1215"/>
    </location>
</feature>
<dbReference type="GO" id="GO:0042729">
    <property type="term" value="C:DASH complex"/>
    <property type="evidence" value="ECO:0007669"/>
    <property type="project" value="InterPro"/>
</dbReference>
<evidence type="ECO:0000259" key="20">
    <source>
        <dbReference type="Pfam" id="PF04130"/>
    </source>
</evidence>
<evidence type="ECO:0000256" key="7">
    <source>
        <dbReference type="ARBA" id="ARBA00022454"/>
    </source>
</evidence>
<evidence type="ECO:0000256" key="11">
    <source>
        <dbReference type="ARBA" id="ARBA00022776"/>
    </source>
</evidence>
<accession>A0A9P8MC45</accession>
<proteinExistence type="inferred from homology"/>
<dbReference type="Pfam" id="PF04130">
    <property type="entry name" value="GCP_C_terminal"/>
    <property type="match status" value="1"/>
</dbReference>
<evidence type="ECO:0000256" key="5">
    <source>
        <dbReference type="ARBA" id="ARBA00010731"/>
    </source>
</evidence>